<name>A0ABU0P2R5_STRRH</name>
<feature type="region of interest" description="Disordered" evidence="1">
    <location>
        <begin position="1"/>
        <end position="31"/>
    </location>
</feature>
<comment type="caution">
    <text evidence="2">The sequence shown here is derived from an EMBL/GenBank/DDBJ whole genome shotgun (WGS) entry which is preliminary data.</text>
</comment>
<evidence type="ECO:0000313" key="3">
    <source>
        <dbReference type="Proteomes" id="UP001230654"/>
    </source>
</evidence>
<proteinExistence type="predicted"/>
<dbReference type="EMBL" id="JAUSWV010000002">
    <property type="protein sequence ID" value="MDQ0585692.1"/>
    <property type="molecule type" value="Genomic_DNA"/>
</dbReference>
<evidence type="ECO:0000256" key="1">
    <source>
        <dbReference type="SAM" id="MobiDB-lite"/>
    </source>
</evidence>
<accession>A0ABU0P2R5</accession>
<evidence type="ECO:0000313" key="2">
    <source>
        <dbReference type="EMBL" id="MDQ0585692.1"/>
    </source>
</evidence>
<dbReference type="Proteomes" id="UP001230654">
    <property type="component" value="Unassembled WGS sequence"/>
</dbReference>
<keyword evidence="3" id="KW-1185">Reference proteome</keyword>
<organism evidence="2 3">
    <name type="scientific">Streptomyces rishiriensis</name>
    <dbReference type="NCBI Taxonomy" id="68264"/>
    <lineage>
        <taxon>Bacteria</taxon>
        <taxon>Bacillati</taxon>
        <taxon>Actinomycetota</taxon>
        <taxon>Actinomycetes</taxon>
        <taxon>Kitasatosporales</taxon>
        <taxon>Streptomycetaceae</taxon>
        <taxon>Streptomyces</taxon>
    </lineage>
</organism>
<protein>
    <submittedName>
        <fullName evidence="2">Uncharacterized protein</fullName>
    </submittedName>
</protein>
<dbReference type="RefSeq" id="WP_307167360.1">
    <property type="nucleotide sequence ID" value="NZ_JAUSWV010000002.1"/>
</dbReference>
<gene>
    <name evidence="2" type="ORF">QF030_007870</name>
</gene>
<reference evidence="2 3" key="1">
    <citation type="submission" date="2023-07" db="EMBL/GenBank/DDBJ databases">
        <title>Comparative genomics of wheat-associated soil bacteria to identify genetic determinants of phenazine resistance.</title>
        <authorList>
            <person name="Mouncey N."/>
        </authorList>
    </citation>
    <scope>NUCLEOTIDE SEQUENCE [LARGE SCALE GENOMIC DNA]</scope>
    <source>
        <strain evidence="2 3">B2I6</strain>
    </source>
</reference>
<sequence length="59" mass="6245">MRVKVKAFGVNEPEVTTQRGELGPGPGREGLPQLEQVRDAQTDVGAGTTPGTHMVTLDD</sequence>